<evidence type="ECO:0000256" key="1">
    <source>
        <dbReference type="SAM" id="MobiDB-lite"/>
    </source>
</evidence>
<dbReference type="OrthoDB" id="6338233at2759"/>
<dbReference type="AlphaFoldDB" id="A0A653D096"/>
<organism evidence="2 3">
    <name type="scientific">Callosobruchus maculatus</name>
    <name type="common">Southern cowpea weevil</name>
    <name type="synonym">Pulse bruchid</name>
    <dbReference type="NCBI Taxonomy" id="64391"/>
    <lineage>
        <taxon>Eukaryota</taxon>
        <taxon>Metazoa</taxon>
        <taxon>Ecdysozoa</taxon>
        <taxon>Arthropoda</taxon>
        <taxon>Hexapoda</taxon>
        <taxon>Insecta</taxon>
        <taxon>Pterygota</taxon>
        <taxon>Neoptera</taxon>
        <taxon>Endopterygota</taxon>
        <taxon>Coleoptera</taxon>
        <taxon>Polyphaga</taxon>
        <taxon>Cucujiformia</taxon>
        <taxon>Chrysomeloidea</taxon>
        <taxon>Chrysomelidae</taxon>
        <taxon>Bruchinae</taxon>
        <taxon>Bruchini</taxon>
        <taxon>Callosobruchus</taxon>
    </lineage>
</organism>
<feature type="compositionally biased region" description="Basic residues" evidence="1">
    <location>
        <begin position="1"/>
        <end position="19"/>
    </location>
</feature>
<gene>
    <name evidence="2" type="ORF">CALMAC_LOCUS13346</name>
</gene>
<dbReference type="PANTHER" id="PTHR16524">
    <property type="entry name" value="CELL DEATH REGULATOR AVEN"/>
    <property type="match status" value="1"/>
</dbReference>
<dbReference type="GO" id="GO:0010972">
    <property type="term" value="P:negative regulation of G2/M transition of mitotic cell cycle"/>
    <property type="evidence" value="ECO:0007669"/>
    <property type="project" value="TreeGrafter"/>
</dbReference>
<feature type="region of interest" description="Disordered" evidence="1">
    <location>
        <begin position="151"/>
        <end position="192"/>
    </location>
</feature>
<sequence>MEKDKSRGRKHIQDKHKYKGNAVKNPKHVPLPTRPVLESNENRYVEEKQDSHTFQLSSSTDFGILSKTPISRGHHFQFKSDKLIAEEAEAKASGDIFSIDVQAIHNSILTVPFYERIQMDDSYFSESEKRYMKSTAEEHMKIILDKLRGSEVGNKNHNKSKQKDLTISKNADIQKDDSFSPNHTEKVKNSFEDKRAASNNDLEQWLDDILDD</sequence>
<evidence type="ECO:0000313" key="2">
    <source>
        <dbReference type="EMBL" id="VEN53592.1"/>
    </source>
</evidence>
<dbReference type="EMBL" id="CAACVG010009568">
    <property type="protein sequence ID" value="VEN53592.1"/>
    <property type="molecule type" value="Genomic_DNA"/>
</dbReference>
<name>A0A653D096_CALMS</name>
<dbReference type="Proteomes" id="UP000410492">
    <property type="component" value="Unassembled WGS sequence"/>
</dbReference>
<dbReference type="PANTHER" id="PTHR16524:SF2">
    <property type="entry name" value="CELL DEATH REGULATOR AVEN"/>
    <property type="match status" value="1"/>
</dbReference>
<feature type="compositionally biased region" description="Basic and acidic residues" evidence="1">
    <location>
        <begin position="161"/>
        <end position="192"/>
    </location>
</feature>
<proteinExistence type="predicted"/>
<dbReference type="InterPro" id="IPR026187">
    <property type="entry name" value="Aven"/>
</dbReference>
<keyword evidence="3" id="KW-1185">Reference proteome</keyword>
<evidence type="ECO:0000313" key="3">
    <source>
        <dbReference type="Proteomes" id="UP000410492"/>
    </source>
</evidence>
<feature type="region of interest" description="Disordered" evidence="1">
    <location>
        <begin position="1"/>
        <end position="38"/>
    </location>
</feature>
<reference evidence="2 3" key="1">
    <citation type="submission" date="2019-01" db="EMBL/GenBank/DDBJ databases">
        <authorList>
            <person name="Sayadi A."/>
        </authorList>
    </citation>
    <scope>NUCLEOTIDE SEQUENCE [LARGE SCALE GENOMIC DNA]</scope>
</reference>
<accession>A0A653D096</accession>
<protein>
    <submittedName>
        <fullName evidence="2">Uncharacterized protein</fullName>
    </submittedName>
</protein>